<gene>
    <name evidence="5" type="ORF">GRF29_154g535464</name>
</gene>
<comment type="caution">
    <text evidence="5">The sequence shown here is derived from an EMBL/GenBank/DDBJ whole genome shotgun (WGS) entry which is preliminary data.</text>
</comment>
<dbReference type="Proteomes" id="UP001280581">
    <property type="component" value="Unassembled WGS sequence"/>
</dbReference>
<evidence type="ECO:0000313" key="5">
    <source>
        <dbReference type="EMBL" id="KAK3202742.1"/>
    </source>
</evidence>
<evidence type="ECO:0000256" key="2">
    <source>
        <dbReference type="ARBA" id="ARBA00022630"/>
    </source>
</evidence>
<feature type="domain" description="FAD/NAD(P)-binding" evidence="4">
    <location>
        <begin position="66"/>
        <end position="205"/>
    </location>
</feature>
<dbReference type="Gene3D" id="3.50.50.60">
    <property type="entry name" value="FAD/NAD(P)-binding domain"/>
    <property type="match status" value="2"/>
</dbReference>
<dbReference type="PRINTS" id="PR00368">
    <property type="entry name" value="FADPNR"/>
</dbReference>
<dbReference type="SUPFAM" id="SSF51905">
    <property type="entry name" value="FAD/NAD(P)-binding domain"/>
    <property type="match status" value="1"/>
</dbReference>
<name>A0AAN6LR75_9PLEO</name>
<dbReference type="GO" id="GO:0097237">
    <property type="term" value="P:cellular response to toxic substance"/>
    <property type="evidence" value="ECO:0007669"/>
    <property type="project" value="UniProtKB-ARBA"/>
</dbReference>
<dbReference type="InterPro" id="IPR036188">
    <property type="entry name" value="FAD/NAD-bd_sf"/>
</dbReference>
<keyword evidence="2" id="KW-0285">Flavoprotein</keyword>
<protein>
    <recommendedName>
        <fullName evidence="4">FAD/NAD(P)-binding domain-containing protein</fullName>
    </recommendedName>
</protein>
<reference evidence="5 6" key="1">
    <citation type="submission" date="2021-02" db="EMBL/GenBank/DDBJ databases">
        <title>Genome assembly of Pseudopithomyces chartarum.</title>
        <authorList>
            <person name="Jauregui R."/>
            <person name="Singh J."/>
            <person name="Voisey C."/>
        </authorList>
    </citation>
    <scope>NUCLEOTIDE SEQUENCE [LARGE SCALE GENOMIC DNA]</scope>
    <source>
        <strain evidence="5 6">AGR01</strain>
    </source>
</reference>
<dbReference type="PANTHER" id="PTHR48105">
    <property type="entry name" value="THIOREDOXIN REDUCTASE 1-RELATED-RELATED"/>
    <property type="match status" value="1"/>
</dbReference>
<proteinExistence type="inferred from homology"/>
<dbReference type="PRINTS" id="PR00469">
    <property type="entry name" value="PNDRDTASEII"/>
</dbReference>
<evidence type="ECO:0000256" key="1">
    <source>
        <dbReference type="ARBA" id="ARBA00009333"/>
    </source>
</evidence>
<evidence type="ECO:0000259" key="4">
    <source>
        <dbReference type="Pfam" id="PF07992"/>
    </source>
</evidence>
<accession>A0AAN6LR75</accession>
<evidence type="ECO:0000256" key="3">
    <source>
        <dbReference type="ARBA" id="ARBA00023002"/>
    </source>
</evidence>
<dbReference type="GO" id="GO:0016491">
    <property type="term" value="F:oxidoreductase activity"/>
    <property type="evidence" value="ECO:0007669"/>
    <property type="project" value="UniProtKB-KW"/>
</dbReference>
<dbReference type="InterPro" id="IPR023753">
    <property type="entry name" value="FAD/NAD-binding_dom"/>
</dbReference>
<keyword evidence="6" id="KW-1185">Reference proteome</keyword>
<evidence type="ECO:0000313" key="6">
    <source>
        <dbReference type="Proteomes" id="UP001280581"/>
    </source>
</evidence>
<dbReference type="Pfam" id="PF07992">
    <property type="entry name" value="Pyr_redox_2"/>
    <property type="match status" value="1"/>
</dbReference>
<dbReference type="EMBL" id="WVTA01000013">
    <property type="protein sequence ID" value="KAK3202742.1"/>
    <property type="molecule type" value="Genomic_DNA"/>
</dbReference>
<comment type="similarity">
    <text evidence="1">Belongs to the class-II pyridine nucleotide-disulfide oxidoreductase family.</text>
</comment>
<dbReference type="AlphaFoldDB" id="A0AAN6LR75"/>
<keyword evidence="3" id="KW-0560">Oxidoreductase</keyword>
<sequence length="475" mass="51039">MACAPEAVLGASSTLSLARPRKASKTAAMLDHRNLRLTCIGAGMARKFRGAGGVPPALAPAVLADYDAIIVGGGPAGLAALSGLARVRRNVLLIDSGEYRNDPTRHAHDILGFDGVTPAWLRFAARKQISDYGTVDLVNGTVTAVQPQKNNTFFKVLADYPGNKSVSFTTRKVVLATGMQDILPSTPGIKENWGKGIYWCPWCDGHEHADQDLGILAHLDSAVTSVREILTLNTDIVLFVNGTDTPENRNITTTKFPGWETYLKLQNVRIENRTLASITRLRDGASPYADPSLPTHPEHDLFQVDFEDGQNPVLRNAFFADFPSEQHSNVGPEAGVALYGNKLAADGKGGLVTNVPGIFAIGDANSDNVTNVPHAFFTGKRTAVFLHVQLERENSVAQIAAAGEKRDGEESMMRDVWARMNEPGDITHAGIILNAIKTRPRRAVLTKSNTGSEGSASGIPVGVQAVIQSKMDFAR</sequence>
<organism evidence="5 6">
    <name type="scientific">Pseudopithomyces chartarum</name>
    <dbReference type="NCBI Taxonomy" id="1892770"/>
    <lineage>
        <taxon>Eukaryota</taxon>
        <taxon>Fungi</taxon>
        <taxon>Dikarya</taxon>
        <taxon>Ascomycota</taxon>
        <taxon>Pezizomycotina</taxon>
        <taxon>Dothideomycetes</taxon>
        <taxon>Pleosporomycetidae</taxon>
        <taxon>Pleosporales</taxon>
        <taxon>Massarineae</taxon>
        <taxon>Didymosphaeriaceae</taxon>
        <taxon>Pseudopithomyces</taxon>
    </lineage>
</organism>
<dbReference type="InterPro" id="IPR050097">
    <property type="entry name" value="Ferredoxin-NADP_redctase_2"/>
</dbReference>